<keyword evidence="3" id="KW-1185">Reference proteome</keyword>
<reference evidence="2" key="1">
    <citation type="submission" date="2022-05" db="EMBL/GenBank/DDBJ databases">
        <authorList>
            <person name="Tuo L."/>
        </authorList>
    </citation>
    <scope>NUCLEOTIDE SEQUENCE</scope>
    <source>
        <strain evidence="2">BSK12Z-4</strain>
    </source>
</reference>
<comment type="caution">
    <text evidence="2">The sequence shown here is derived from an EMBL/GenBank/DDBJ whole genome shotgun (WGS) entry which is preliminary data.</text>
</comment>
<feature type="chain" id="PRO_5040943744" description="Lipoprotein" evidence="1">
    <location>
        <begin position="23"/>
        <end position="204"/>
    </location>
</feature>
<gene>
    <name evidence="2" type="ORF">M8330_21240</name>
</gene>
<dbReference type="EMBL" id="JAMOIL010000051">
    <property type="protein sequence ID" value="MCM0622818.1"/>
    <property type="molecule type" value="Genomic_DNA"/>
</dbReference>
<keyword evidence="1" id="KW-0732">Signal</keyword>
<dbReference type="Proteomes" id="UP001139485">
    <property type="component" value="Unassembled WGS sequence"/>
</dbReference>
<evidence type="ECO:0000256" key="1">
    <source>
        <dbReference type="SAM" id="SignalP"/>
    </source>
</evidence>
<dbReference type="AlphaFoldDB" id="A0A9X2DBK7"/>
<accession>A0A9X2DBK7</accession>
<dbReference type="PROSITE" id="PS51257">
    <property type="entry name" value="PROKAR_LIPOPROTEIN"/>
    <property type="match status" value="1"/>
</dbReference>
<protein>
    <recommendedName>
        <fullName evidence="4">Lipoprotein</fullName>
    </recommendedName>
</protein>
<evidence type="ECO:0000313" key="2">
    <source>
        <dbReference type="EMBL" id="MCM0622818.1"/>
    </source>
</evidence>
<feature type="signal peptide" evidence="1">
    <location>
        <begin position="1"/>
        <end position="22"/>
    </location>
</feature>
<name>A0A9X2DBK7_9ACTN</name>
<sequence>MMKLRSVIPVFSISLLMLGACSSDDAVPSAKSVGSDGPMVHVSPHGWAEPVQVGQTISDGLEVLYLENVPSDATAVITNVSLIGDDALELVDAYIVPGPRKVGSFILPDQWPPVEGSRLTPVLDPAIGASIGTRSASDDWGWLLVIGMRSVQPGYKVRSGIRIDYEYLGTEYFVNVPGVVGMCVSSKPLKEGAECAIPKIGEVQ</sequence>
<evidence type="ECO:0008006" key="4">
    <source>
        <dbReference type="Google" id="ProtNLM"/>
    </source>
</evidence>
<evidence type="ECO:0000313" key="3">
    <source>
        <dbReference type="Proteomes" id="UP001139485"/>
    </source>
</evidence>
<organism evidence="2 3">
    <name type="scientific">Nocardioides bruguierae</name>
    <dbReference type="NCBI Taxonomy" id="2945102"/>
    <lineage>
        <taxon>Bacteria</taxon>
        <taxon>Bacillati</taxon>
        <taxon>Actinomycetota</taxon>
        <taxon>Actinomycetes</taxon>
        <taxon>Propionibacteriales</taxon>
        <taxon>Nocardioidaceae</taxon>
        <taxon>Nocardioides</taxon>
    </lineage>
</organism>
<proteinExistence type="predicted"/>
<dbReference type="RefSeq" id="WP_250828977.1">
    <property type="nucleotide sequence ID" value="NZ_JAMOIL010000051.1"/>
</dbReference>